<evidence type="ECO:0000313" key="4">
    <source>
        <dbReference type="Proteomes" id="UP001370490"/>
    </source>
</evidence>
<dbReference type="InterPro" id="IPR053151">
    <property type="entry name" value="RNase_H-like"/>
</dbReference>
<reference evidence="3 4" key="1">
    <citation type="submission" date="2023-12" db="EMBL/GenBank/DDBJ databases">
        <title>A high-quality genome assembly for Dillenia turbinata (Dilleniales).</title>
        <authorList>
            <person name="Chanderbali A."/>
        </authorList>
    </citation>
    <scope>NUCLEOTIDE SEQUENCE [LARGE SCALE GENOMIC DNA]</scope>
    <source>
        <strain evidence="3">LSX21</strain>
        <tissue evidence="3">Leaf</tissue>
    </source>
</reference>
<dbReference type="GO" id="GO:0004523">
    <property type="term" value="F:RNA-DNA hybrid ribonuclease activity"/>
    <property type="evidence" value="ECO:0007669"/>
    <property type="project" value="InterPro"/>
</dbReference>
<feature type="domain" description="Reverse transcriptase zinc-binding" evidence="2">
    <location>
        <begin position="118"/>
        <end position="204"/>
    </location>
</feature>
<dbReference type="GO" id="GO:0003964">
    <property type="term" value="F:RNA-directed DNA polymerase activity"/>
    <property type="evidence" value="ECO:0007669"/>
    <property type="project" value="UniProtKB-KW"/>
</dbReference>
<dbReference type="InterPro" id="IPR036397">
    <property type="entry name" value="RNaseH_sf"/>
</dbReference>
<keyword evidence="3" id="KW-0548">Nucleotidyltransferase</keyword>
<protein>
    <submittedName>
        <fullName evidence="3">Reverse transcriptase zinc-binding domain</fullName>
    </submittedName>
</protein>
<keyword evidence="4" id="KW-1185">Reference proteome</keyword>
<dbReference type="Proteomes" id="UP001370490">
    <property type="component" value="Unassembled WGS sequence"/>
</dbReference>
<dbReference type="InterPro" id="IPR002156">
    <property type="entry name" value="RNaseH_domain"/>
</dbReference>
<dbReference type="EMBL" id="JBAMMX010000012">
    <property type="protein sequence ID" value="KAK6930357.1"/>
    <property type="molecule type" value="Genomic_DNA"/>
</dbReference>
<evidence type="ECO:0000313" key="3">
    <source>
        <dbReference type="EMBL" id="KAK6930357.1"/>
    </source>
</evidence>
<dbReference type="AlphaFoldDB" id="A0AAN8VN22"/>
<dbReference type="PANTHER" id="PTHR47723">
    <property type="entry name" value="OS05G0353850 PROTEIN"/>
    <property type="match status" value="1"/>
</dbReference>
<proteinExistence type="predicted"/>
<evidence type="ECO:0000259" key="2">
    <source>
        <dbReference type="Pfam" id="PF13966"/>
    </source>
</evidence>
<dbReference type="InterPro" id="IPR044730">
    <property type="entry name" value="RNase_H-like_dom_plant"/>
</dbReference>
<dbReference type="Pfam" id="PF13966">
    <property type="entry name" value="zf-RVT"/>
    <property type="match status" value="1"/>
</dbReference>
<feature type="domain" description="RNase H type-1" evidence="1">
    <location>
        <begin position="259"/>
        <end position="348"/>
    </location>
</feature>
<dbReference type="SUPFAM" id="SSF53098">
    <property type="entry name" value="Ribonuclease H-like"/>
    <property type="match status" value="1"/>
</dbReference>
<sequence>MSEEMNIEDKKTSRGDLIVLNSVDGLVLDPKKALLGTEKQSMELGELDKDEQPIIYHEPKNGVVSKITAIPSSEDWNLDVLSSLLPLDKVKEIRSLMVPHDPASMDDFHWGDNEDDSFLVASTYKVIQSLKGAGGQENDLWGCIWKATGSERVKFFFWSVANRKIMTTRKEKRTNFSDDADCPFCRGMEESILHCLRDCPNARDVSRMVLPEVEHVLARSATNFIKDTNAVVIKDFKLGATSKKWVRWDPPLGPNIKLNTDASILQDSRHAATGGLLRNNKREWLASFSVNVDISSVIVAKMWGVCEGLRLAKRRGFRAVLEMDSLVLANLLREEVDKEHPLSYFLKERDTMGQNLLFGLHLLCTQTGLIHGLAYMDHLLGPMTGPKFDSCA</sequence>
<comment type="caution">
    <text evidence="3">The sequence shown here is derived from an EMBL/GenBank/DDBJ whole genome shotgun (WGS) entry which is preliminary data.</text>
</comment>
<dbReference type="GO" id="GO:0003676">
    <property type="term" value="F:nucleic acid binding"/>
    <property type="evidence" value="ECO:0007669"/>
    <property type="project" value="InterPro"/>
</dbReference>
<dbReference type="CDD" id="cd06222">
    <property type="entry name" value="RNase_H_like"/>
    <property type="match status" value="1"/>
</dbReference>
<name>A0AAN8VN22_9MAGN</name>
<organism evidence="3 4">
    <name type="scientific">Dillenia turbinata</name>
    <dbReference type="NCBI Taxonomy" id="194707"/>
    <lineage>
        <taxon>Eukaryota</taxon>
        <taxon>Viridiplantae</taxon>
        <taxon>Streptophyta</taxon>
        <taxon>Embryophyta</taxon>
        <taxon>Tracheophyta</taxon>
        <taxon>Spermatophyta</taxon>
        <taxon>Magnoliopsida</taxon>
        <taxon>eudicotyledons</taxon>
        <taxon>Gunneridae</taxon>
        <taxon>Pentapetalae</taxon>
        <taxon>Dilleniales</taxon>
        <taxon>Dilleniaceae</taxon>
        <taxon>Dillenia</taxon>
    </lineage>
</organism>
<evidence type="ECO:0000259" key="1">
    <source>
        <dbReference type="Pfam" id="PF13456"/>
    </source>
</evidence>
<gene>
    <name evidence="3" type="ORF">RJ641_004451</name>
</gene>
<accession>A0AAN8VN22</accession>
<dbReference type="PANTHER" id="PTHR47723:SF19">
    <property type="entry name" value="POLYNUCLEOTIDYL TRANSFERASE, RIBONUCLEASE H-LIKE SUPERFAMILY PROTEIN"/>
    <property type="match status" value="1"/>
</dbReference>
<dbReference type="InterPro" id="IPR026960">
    <property type="entry name" value="RVT-Znf"/>
</dbReference>
<dbReference type="Gene3D" id="3.30.420.10">
    <property type="entry name" value="Ribonuclease H-like superfamily/Ribonuclease H"/>
    <property type="match status" value="1"/>
</dbReference>
<keyword evidence="3" id="KW-0695">RNA-directed DNA polymerase</keyword>
<keyword evidence="3" id="KW-0808">Transferase</keyword>
<dbReference type="InterPro" id="IPR012337">
    <property type="entry name" value="RNaseH-like_sf"/>
</dbReference>
<dbReference type="Pfam" id="PF13456">
    <property type="entry name" value="RVT_3"/>
    <property type="match status" value="1"/>
</dbReference>